<dbReference type="AlphaFoldDB" id="A0AA88LLL6"/>
<accession>A0AA88LLL6</accession>
<gene>
    <name evidence="1" type="ORF">QYM36_008495</name>
</gene>
<dbReference type="EMBL" id="JAVRJZ010000001">
    <property type="protein sequence ID" value="KAK2728036.1"/>
    <property type="molecule type" value="Genomic_DNA"/>
</dbReference>
<dbReference type="Proteomes" id="UP001187531">
    <property type="component" value="Unassembled WGS sequence"/>
</dbReference>
<evidence type="ECO:0000313" key="1">
    <source>
        <dbReference type="EMBL" id="KAK2728036.1"/>
    </source>
</evidence>
<reference evidence="1" key="1">
    <citation type="submission" date="2023-07" db="EMBL/GenBank/DDBJ databases">
        <title>Chromosome-level genome assembly of Artemia franciscana.</title>
        <authorList>
            <person name="Jo E."/>
        </authorList>
    </citation>
    <scope>NUCLEOTIDE SEQUENCE</scope>
    <source>
        <tissue evidence="1">Whole body</tissue>
    </source>
</reference>
<name>A0AA88LLL6_ARTSF</name>
<organism evidence="1 2">
    <name type="scientific">Artemia franciscana</name>
    <name type="common">Brine shrimp</name>
    <name type="synonym">Artemia sanfranciscana</name>
    <dbReference type="NCBI Taxonomy" id="6661"/>
    <lineage>
        <taxon>Eukaryota</taxon>
        <taxon>Metazoa</taxon>
        <taxon>Ecdysozoa</taxon>
        <taxon>Arthropoda</taxon>
        <taxon>Crustacea</taxon>
        <taxon>Branchiopoda</taxon>
        <taxon>Anostraca</taxon>
        <taxon>Artemiidae</taxon>
        <taxon>Artemia</taxon>
    </lineage>
</organism>
<sequence length="254" mass="29052">MWYDYAKADYDGFKKFTIDLNLCNEFRKPGLSLDMISNILFNVISRTLKFVPKINFCPRLKNRVTLSKPVLKAIKGKNAAWRGFIADRTDVNIETYKKARNHVTKLLHENRRELKSILIRNPEQNPKGFWRYVGRFSGDKSPSSIIFREGTILIKMDVCKTEKFKYVFSCSFGVSGTDSSTKNELESSIRNDLTSLNGVPDDRLFSISKVLKVQRTLNTGESPDIDGITNIMLNNLASVLCEPFVILFNRLFSA</sequence>
<proteinExistence type="predicted"/>
<comment type="caution">
    <text evidence="1">The sequence shown here is derived from an EMBL/GenBank/DDBJ whole genome shotgun (WGS) entry which is preliminary data.</text>
</comment>
<keyword evidence="2" id="KW-1185">Reference proteome</keyword>
<evidence type="ECO:0000313" key="2">
    <source>
        <dbReference type="Proteomes" id="UP001187531"/>
    </source>
</evidence>
<protein>
    <submittedName>
        <fullName evidence="1">Uncharacterized protein</fullName>
    </submittedName>
</protein>